<proteinExistence type="predicted"/>
<name>A0A1I8JM50_9PLAT</name>
<evidence type="ECO:0000313" key="2">
    <source>
        <dbReference type="Proteomes" id="UP000095280"/>
    </source>
</evidence>
<accession>A0A1I8JM50</accession>
<dbReference type="WBParaSite" id="snap_masked-unitig_23294-processed-gene-0.1-mRNA-1">
    <property type="protein sequence ID" value="snap_masked-unitig_23294-processed-gene-0.1-mRNA-1"/>
    <property type="gene ID" value="snap_masked-unitig_23294-processed-gene-0.1"/>
</dbReference>
<organism evidence="2 3">
    <name type="scientific">Macrostomum lignano</name>
    <dbReference type="NCBI Taxonomy" id="282301"/>
    <lineage>
        <taxon>Eukaryota</taxon>
        <taxon>Metazoa</taxon>
        <taxon>Spiralia</taxon>
        <taxon>Lophotrochozoa</taxon>
        <taxon>Platyhelminthes</taxon>
        <taxon>Rhabditophora</taxon>
        <taxon>Macrostomorpha</taxon>
        <taxon>Macrostomida</taxon>
        <taxon>Macrostomidae</taxon>
        <taxon>Macrostomum</taxon>
    </lineage>
</organism>
<reference evidence="3" key="1">
    <citation type="submission" date="2016-11" db="UniProtKB">
        <authorList>
            <consortium name="WormBaseParasite"/>
        </authorList>
    </citation>
    <scope>IDENTIFICATION</scope>
</reference>
<sequence>ACHFDLRGQFGPNRVGGSSGTARPPPARAVASESRFYLRMRRRPECRRFDRLSGRGYQDFAGGQRHPGANAFGDIVPQPALTAILPIPLTPDLLCQVSLCQPQMNESHSNDSELGRTQPDVHQSPSADVSGCRDWPVIQLPDSEPAGQEVPTRRETFDVGLILMQVAQVTYCLLINGYAAFDVISVVQGRHHEYQLALPVSSDLICQFPLTRQFLPDLVGFLRSGGQFPLICPFSPICVSSLRVPVYSGGRCTPCVSVCLPACVQYWQSSRRGCGADPPVRHGSGADDRHTRASSGRALQVRCCATPWACTLLRGCRPETDGPRRRSRPERHLRRRRQMLLGHCPPESRPRRPSPLALVLLHQPTERKASRHFSTLISWSLGVKNTWTGCISLFRFLATFWPIEFRSPADRRIPARHLCRRGRGQPDAAGTPPTWWLCGWLTTNLATGPPVGPPSSSMLHQLDASSGSMLHKLDAAQARCCHKARCLHQASGMLDAAQASMLHNARCCISSMLHKLDGCISSMLDTSPMLHKLLNSSAARCDQGAPAPTAQPNGRVSSCWALALSFTVLDMPGSLLVALGLFNSLPDWTIPLNDLMLTLDSATNFLIFYSLNANFRRLVRRSLCRGAGGGAGAGAELAVRRRWRWRGNDGQQQGWRQKQLRGSQQIPEARSLSAAGDKVADNASTTSVAEAVELRPLCSGGVDRLTANRADEKHADSLLTIGRVAEHRAWVACQSVCHGCSKL</sequence>
<dbReference type="AlphaFoldDB" id="A0A1I8JM50"/>
<dbReference type="Proteomes" id="UP000095280">
    <property type="component" value="Unplaced"/>
</dbReference>
<keyword evidence="2" id="KW-1185">Reference proteome</keyword>
<feature type="region of interest" description="Disordered" evidence="1">
    <location>
        <begin position="273"/>
        <end position="293"/>
    </location>
</feature>
<evidence type="ECO:0000256" key="1">
    <source>
        <dbReference type="SAM" id="MobiDB-lite"/>
    </source>
</evidence>
<protein>
    <submittedName>
        <fullName evidence="3">G_PROTEIN_RECEP_F1_2 domain-containing protein</fullName>
    </submittedName>
</protein>
<evidence type="ECO:0000313" key="3">
    <source>
        <dbReference type="WBParaSite" id="snap_masked-unitig_23294-processed-gene-0.1-mRNA-1"/>
    </source>
</evidence>
<feature type="region of interest" description="Disordered" evidence="1">
    <location>
        <begin position="106"/>
        <end position="131"/>
    </location>
</feature>